<dbReference type="InterPro" id="IPR000794">
    <property type="entry name" value="Beta-ketoacyl_synthase"/>
</dbReference>
<sequence>MPPIPASITAYTLTSALGAGCAATLAALGGESPGLRRCTLPGLDLDTWVGQVEGLETAPLTGALADFDCRNHRLAALALGQDGFRERVTEAIRRHGAGRVGVFLGTSTAGLNHTEQCYRRYFEQGRDTLGADLRYAHTHTNFALAACCRRLLGLAGPALVISTACSSGAKAIAAGDRYLRAGLCDAAVVGGVDTLCATTLHGFQSLELLSPRPASPWGLGRTGISIGEGAGFLLLERVASAPGQPVLLGTGESSDAHHISSPHPDGDGAVLAMTAALARAGLAPAAIDYVNLHGTGTPVNDRAEDRAMARVFGSGVAAGSTKGATGHTLGAAGAVEAALCLVCMAGGLLPGTQGTKVQDPDLALRVLEHPRPGAPRRVMSNSFGFGGSNCCLILGRP</sequence>
<dbReference type="SUPFAM" id="SSF53901">
    <property type="entry name" value="Thiolase-like"/>
    <property type="match status" value="2"/>
</dbReference>
<dbReference type="InterPro" id="IPR014031">
    <property type="entry name" value="Ketoacyl_synth_C"/>
</dbReference>
<dbReference type="Proteomes" id="UP000232638">
    <property type="component" value="Chromosome"/>
</dbReference>
<organism evidence="6 7">
    <name type="scientific">Candidatus Thiodictyon syntrophicum</name>
    <dbReference type="NCBI Taxonomy" id="1166950"/>
    <lineage>
        <taxon>Bacteria</taxon>
        <taxon>Pseudomonadati</taxon>
        <taxon>Pseudomonadota</taxon>
        <taxon>Gammaproteobacteria</taxon>
        <taxon>Chromatiales</taxon>
        <taxon>Chromatiaceae</taxon>
        <taxon>Thiodictyon</taxon>
    </lineage>
</organism>
<name>A0A2K8U3N9_9GAMM</name>
<dbReference type="AlphaFoldDB" id="A0A2K8U3N9"/>
<evidence type="ECO:0000313" key="6">
    <source>
        <dbReference type="EMBL" id="AUB80029.1"/>
    </source>
</evidence>
<dbReference type="InterPro" id="IPR018201">
    <property type="entry name" value="Ketoacyl_synth_AS"/>
</dbReference>
<protein>
    <submittedName>
        <fullName evidence="6">Beta-ketoacyl-[acyl-carrier-protein] synthase II</fullName>
    </submittedName>
</protein>
<dbReference type="Pfam" id="PF00109">
    <property type="entry name" value="ketoacyl-synt"/>
    <property type="match status" value="1"/>
</dbReference>
<dbReference type="KEGG" id="tsy:THSYN_02985"/>
<accession>A0A2K8U3N9</accession>
<dbReference type="GO" id="GO:0004315">
    <property type="term" value="F:3-oxoacyl-[acyl-carrier-protein] synthase activity"/>
    <property type="evidence" value="ECO:0007669"/>
    <property type="project" value="InterPro"/>
</dbReference>
<comment type="similarity">
    <text evidence="2 4">Belongs to the thiolase-like superfamily. Beta-ketoacyl-ACP synthases family.</text>
</comment>
<dbReference type="NCBIfam" id="NF006618">
    <property type="entry name" value="PRK09185.1"/>
    <property type="match status" value="1"/>
</dbReference>
<dbReference type="GO" id="GO:0006633">
    <property type="term" value="P:fatty acid biosynthetic process"/>
    <property type="evidence" value="ECO:0007669"/>
    <property type="project" value="UniProtKB-UniPathway"/>
</dbReference>
<feature type="domain" description="Ketosynthase family 3 (KS3)" evidence="5">
    <location>
        <begin position="1"/>
        <end position="396"/>
    </location>
</feature>
<evidence type="ECO:0000256" key="4">
    <source>
        <dbReference type="RuleBase" id="RU003694"/>
    </source>
</evidence>
<dbReference type="PANTHER" id="PTHR11712">
    <property type="entry name" value="POLYKETIDE SYNTHASE-RELATED"/>
    <property type="match status" value="1"/>
</dbReference>
<dbReference type="RefSeq" id="WP_100917840.1">
    <property type="nucleotide sequence ID" value="NZ_CP020370.1"/>
</dbReference>
<gene>
    <name evidence="6" type="ORF">THSYN_02985</name>
</gene>
<dbReference type="InterPro" id="IPR020841">
    <property type="entry name" value="PKS_Beta-ketoAc_synthase_dom"/>
</dbReference>
<keyword evidence="7" id="KW-1185">Reference proteome</keyword>
<dbReference type="CDD" id="cd00834">
    <property type="entry name" value="KAS_I_II"/>
    <property type="match status" value="1"/>
</dbReference>
<dbReference type="PANTHER" id="PTHR11712:SF320">
    <property type="entry name" value="BETA-KETOACYL SYNTHASE"/>
    <property type="match status" value="1"/>
</dbReference>
<evidence type="ECO:0000313" key="7">
    <source>
        <dbReference type="Proteomes" id="UP000232638"/>
    </source>
</evidence>
<evidence type="ECO:0000256" key="2">
    <source>
        <dbReference type="ARBA" id="ARBA00008467"/>
    </source>
</evidence>
<dbReference type="Pfam" id="PF02801">
    <property type="entry name" value="Ketoacyl-synt_C"/>
    <property type="match status" value="1"/>
</dbReference>
<dbReference type="UniPathway" id="UPA00094"/>
<dbReference type="InterPro" id="IPR016039">
    <property type="entry name" value="Thiolase-like"/>
</dbReference>
<evidence type="ECO:0000256" key="3">
    <source>
        <dbReference type="ARBA" id="ARBA00022679"/>
    </source>
</evidence>
<dbReference type="SMART" id="SM00825">
    <property type="entry name" value="PKS_KS"/>
    <property type="match status" value="1"/>
</dbReference>
<dbReference type="Gene3D" id="3.40.47.10">
    <property type="match status" value="1"/>
</dbReference>
<reference evidence="6 7" key="1">
    <citation type="submission" date="2017-03" db="EMBL/GenBank/DDBJ databases">
        <title>Complete genome sequence of Candidatus 'Thiodictyon syntrophicum' sp. nov. strain Cad16T, a photolithoautotroph purple sulfur bacterium isolated from an alpine meromictic lake.</title>
        <authorList>
            <person name="Luedin S.M."/>
            <person name="Pothier J.F."/>
            <person name="Danza F."/>
            <person name="Storelli N."/>
            <person name="Wittwer M."/>
            <person name="Tonolla M."/>
        </authorList>
    </citation>
    <scope>NUCLEOTIDE SEQUENCE [LARGE SCALE GENOMIC DNA]</scope>
    <source>
        <strain evidence="6 7">Cad16T</strain>
    </source>
</reference>
<dbReference type="PROSITE" id="PS52004">
    <property type="entry name" value="KS3_2"/>
    <property type="match status" value="1"/>
</dbReference>
<dbReference type="OrthoDB" id="9808669at2"/>
<dbReference type="EMBL" id="CP020370">
    <property type="protein sequence ID" value="AUB80029.1"/>
    <property type="molecule type" value="Genomic_DNA"/>
</dbReference>
<comment type="pathway">
    <text evidence="1">Lipid metabolism; fatty acid biosynthesis.</text>
</comment>
<dbReference type="PROSITE" id="PS00606">
    <property type="entry name" value="KS3_1"/>
    <property type="match status" value="1"/>
</dbReference>
<dbReference type="InterPro" id="IPR014030">
    <property type="entry name" value="Ketoacyl_synth_N"/>
</dbReference>
<evidence type="ECO:0000256" key="1">
    <source>
        <dbReference type="ARBA" id="ARBA00005194"/>
    </source>
</evidence>
<proteinExistence type="inferred from homology"/>
<keyword evidence="3 4" id="KW-0808">Transferase</keyword>
<evidence type="ECO:0000259" key="5">
    <source>
        <dbReference type="PROSITE" id="PS52004"/>
    </source>
</evidence>
<dbReference type="GO" id="GO:0005829">
    <property type="term" value="C:cytosol"/>
    <property type="evidence" value="ECO:0007669"/>
    <property type="project" value="TreeGrafter"/>
</dbReference>